<dbReference type="GO" id="GO:0043565">
    <property type="term" value="F:sequence-specific DNA binding"/>
    <property type="evidence" value="ECO:0007669"/>
    <property type="project" value="TreeGrafter"/>
</dbReference>
<dbReference type="InterPro" id="IPR000847">
    <property type="entry name" value="LysR_HTH_N"/>
</dbReference>
<dbReference type="SUPFAM" id="SSF46785">
    <property type="entry name" value="Winged helix' DNA-binding domain"/>
    <property type="match status" value="1"/>
</dbReference>
<dbReference type="AlphaFoldDB" id="A0A1S7U8X3"/>
<dbReference type="GO" id="GO:0006351">
    <property type="term" value="P:DNA-templated transcription"/>
    <property type="evidence" value="ECO:0007669"/>
    <property type="project" value="TreeGrafter"/>
</dbReference>
<proteinExistence type="inferred from homology"/>
<dbReference type="InterPro" id="IPR058163">
    <property type="entry name" value="LysR-type_TF_proteobact-type"/>
</dbReference>
<dbReference type="PANTHER" id="PTHR30537">
    <property type="entry name" value="HTH-TYPE TRANSCRIPTIONAL REGULATOR"/>
    <property type="match status" value="1"/>
</dbReference>
<keyword evidence="7" id="KW-1185">Reference proteome</keyword>
<dbReference type="SUPFAM" id="SSF53850">
    <property type="entry name" value="Periplasmic binding protein-like II"/>
    <property type="match status" value="1"/>
</dbReference>
<organism evidence="6 7">
    <name type="scientific">Agrobacterium deltaense NCPPB 1641</name>
    <dbReference type="NCBI Taxonomy" id="1183425"/>
    <lineage>
        <taxon>Bacteria</taxon>
        <taxon>Pseudomonadati</taxon>
        <taxon>Pseudomonadota</taxon>
        <taxon>Alphaproteobacteria</taxon>
        <taxon>Hyphomicrobiales</taxon>
        <taxon>Rhizobiaceae</taxon>
        <taxon>Rhizobium/Agrobacterium group</taxon>
        <taxon>Agrobacterium</taxon>
    </lineage>
</organism>
<protein>
    <submittedName>
        <fullName evidence="6">LysR family regulatory protein</fullName>
    </submittedName>
</protein>
<dbReference type="InterPro" id="IPR036390">
    <property type="entry name" value="WH_DNA-bd_sf"/>
</dbReference>
<dbReference type="Gene3D" id="1.10.10.10">
    <property type="entry name" value="Winged helix-like DNA-binding domain superfamily/Winged helix DNA-binding domain"/>
    <property type="match status" value="1"/>
</dbReference>
<dbReference type="GO" id="GO:0003700">
    <property type="term" value="F:DNA-binding transcription factor activity"/>
    <property type="evidence" value="ECO:0007669"/>
    <property type="project" value="InterPro"/>
</dbReference>
<name>A0A1S7U8X3_9HYPH</name>
<dbReference type="EMBL" id="FCNP01000049">
    <property type="protein sequence ID" value="CVI63374.1"/>
    <property type="molecule type" value="Genomic_DNA"/>
</dbReference>
<reference evidence="6" key="1">
    <citation type="submission" date="2016-01" db="EMBL/GenBank/DDBJ databases">
        <authorList>
            <person name="Regsiter A."/>
            <person name="william w."/>
        </authorList>
    </citation>
    <scope>NUCLEOTIDE SEQUENCE</scope>
    <source>
        <strain evidence="6">NCPPB 1641</strain>
    </source>
</reference>
<evidence type="ECO:0000313" key="7">
    <source>
        <dbReference type="Proteomes" id="UP000192140"/>
    </source>
</evidence>
<feature type="domain" description="HTH lysR-type" evidence="5">
    <location>
        <begin position="6"/>
        <end position="63"/>
    </location>
</feature>
<comment type="similarity">
    <text evidence="1">Belongs to the LysR transcriptional regulatory family.</text>
</comment>
<evidence type="ECO:0000256" key="3">
    <source>
        <dbReference type="ARBA" id="ARBA00023125"/>
    </source>
</evidence>
<dbReference type="InterPro" id="IPR036388">
    <property type="entry name" value="WH-like_DNA-bd_sf"/>
</dbReference>
<dbReference type="Pfam" id="PF03466">
    <property type="entry name" value="LysR_substrate"/>
    <property type="match status" value="1"/>
</dbReference>
<gene>
    <name evidence="6" type="ORF">AGR7A_pAt20206</name>
</gene>
<accession>A0A1S7U8X3</accession>
<dbReference type="Pfam" id="PF00126">
    <property type="entry name" value="HTH_1"/>
    <property type="match status" value="1"/>
</dbReference>
<dbReference type="InterPro" id="IPR005119">
    <property type="entry name" value="LysR_subst-bd"/>
</dbReference>
<evidence type="ECO:0000256" key="1">
    <source>
        <dbReference type="ARBA" id="ARBA00009437"/>
    </source>
</evidence>
<evidence type="ECO:0000259" key="5">
    <source>
        <dbReference type="PROSITE" id="PS50931"/>
    </source>
</evidence>
<sequence>MLHHQLDWTDLKYFLELVRCGTISLAGDRLQVQHTTVARRIDKLERELNTVLFDRRRDGYALTDAGKLLIPFAERMESAVIAAIDECVGSQHGESTVRIGTPEAFGAKILASSIPQLLERHHNIHVELMSQPQFPSLVSREVEILVTMEPPEMGRYKIARLVDVDYYLYAAPAYLNDHDPIREIADIRDHRFIDYIHEGLVSERYGILKEVTPSPRRIFTATSVLAQRQAAIAGAGLVLLAPYVADPDGNELVSLFPDRPMVTRSLWIATPEDLFKTRRIRCVWEHVRDTVANHPSLGKKSSSRRPRAR</sequence>
<keyword evidence="3" id="KW-0238">DNA-binding</keyword>
<dbReference type="Proteomes" id="UP000192140">
    <property type="component" value="Unassembled WGS sequence"/>
</dbReference>
<dbReference type="Gene3D" id="3.40.190.290">
    <property type="match status" value="1"/>
</dbReference>
<dbReference type="RefSeq" id="WP_080855152.1">
    <property type="nucleotide sequence ID" value="NZ_LT009777.1"/>
</dbReference>
<keyword evidence="4" id="KW-0804">Transcription</keyword>
<comment type="caution">
    <text evidence="6">The sequence shown here is derived from an EMBL/GenBank/DDBJ whole genome shotgun (WGS) entry which is preliminary data.</text>
</comment>
<evidence type="ECO:0000256" key="2">
    <source>
        <dbReference type="ARBA" id="ARBA00023015"/>
    </source>
</evidence>
<dbReference type="PROSITE" id="PS50931">
    <property type="entry name" value="HTH_LYSR"/>
    <property type="match status" value="1"/>
</dbReference>
<dbReference type="PANTHER" id="PTHR30537:SF3">
    <property type="entry name" value="TRANSCRIPTIONAL REGULATORY PROTEIN"/>
    <property type="match status" value="1"/>
</dbReference>
<keyword evidence="2" id="KW-0805">Transcription regulation</keyword>
<evidence type="ECO:0000313" key="6">
    <source>
        <dbReference type="EMBL" id="CVI63374.1"/>
    </source>
</evidence>
<evidence type="ECO:0000256" key="4">
    <source>
        <dbReference type="ARBA" id="ARBA00023163"/>
    </source>
</evidence>